<organism evidence="6 7">
    <name type="scientific">Diaminobutyricimonas aerilata</name>
    <dbReference type="NCBI Taxonomy" id="1162967"/>
    <lineage>
        <taxon>Bacteria</taxon>
        <taxon>Bacillati</taxon>
        <taxon>Actinomycetota</taxon>
        <taxon>Actinomycetes</taxon>
        <taxon>Micrococcales</taxon>
        <taxon>Microbacteriaceae</taxon>
        <taxon>Diaminobutyricimonas</taxon>
    </lineage>
</organism>
<evidence type="ECO:0000259" key="5">
    <source>
        <dbReference type="Pfam" id="PF25967"/>
    </source>
</evidence>
<keyword evidence="1" id="KW-0813">Transport</keyword>
<dbReference type="Pfam" id="PF25967">
    <property type="entry name" value="RND-MFP_C"/>
    <property type="match status" value="1"/>
</dbReference>
<dbReference type="RefSeq" id="WP_100364701.1">
    <property type="nucleotide sequence ID" value="NZ_PGFF01000001.1"/>
</dbReference>
<comment type="caution">
    <text evidence="6">The sequence shown here is derived from an EMBL/GenBank/DDBJ whole genome shotgun (WGS) entry which is preliminary data.</text>
</comment>
<evidence type="ECO:0000259" key="4">
    <source>
        <dbReference type="Pfam" id="PF25917"/>
    </source>
</evidence>
<proteinExistence type="predicted"/>
<evidence type="ECO:0000313" key="7">
    <source>
        <dbReference type="Proteomes" id="UP000228758"/>
    </source>
</evidence>
<feature type="domain" description="Multidrug resistance protein MdtA-like C-terminal permuted SH3" evidence="5">
    <location>
        <begin position="254"/>
        <end position="308"/>
    </location>
</feature>
<keyword evidence="7" id="KW-1185">Reference proteome</keyword>
<reference evidence="6 7" key="1">
    <citation type="submission" date="2017-11" db="EMBL/GenBank/DDBJ databases">
        <title>Genomic Encyclopedia of Archaeal and Bacterial Type Strains, Phase II (KMG-II): From Individual Species to Whole Genera.</title>
        <authorList>
            <person name="Goeker M."/>
        </authorList>
    </citation>
    <scope>NUCLEOTIDE SEQUENCE [LARGE SCALE GENOMIC DNA]</scope>
    <source>
        <strain evidence="6 7">DSM 27393</strain>
    </source>
</reference>
<dbReference type="InterPro" id="IPR058625">
    <property type="entry name" value="MdtA-like_BSH"/>
</dbReference>
<dbReference type="Gene3D" id="2.40.50.100">
    <property type="match status" value="1"/>
</dbReference>
<accession>A0A2M9CKY1</accession>
<gene>
    <name evidence="6" type="ORF">CLV46_2091</name>
</gene>
<keyword evidence="3" id="KW-0812">Transmembrane</keyword>
<dbReference type="InterPro" id="IPR058627">
    <property type="entry name" value="MdtA-like_C"/>
</dbReference>
<sequence length="332" mass="33449">MGVTRKWVFPILRLVIFAAIAVALVKIAFLDGATSPEQSGAVPTGQIEEPTVAAALGTIKNDVVLDGTVNADAPATVKATLAGEVRELPVAAGQHVDAGAVLFTIRSETPGEILGDGTMGSPKVKTEKVTAPVSGTITELSVIKGQTVSVGEAAAKIAPPSFNVTASLTPQEQYRLLTQPTEAQVTITGGPAPFTCTNLTISTGGAAADPGTTPEGMPTEGSSGTSVRCAVPADVRVFAGLTAEVTIPAGIAENVIVIPTTAVEGGAETGNVHLRLEDGSTELRPVKLGLNDGTMVQVTEGLAEGETVLQFVPGAPAPSPEEGMPGGFVVAG</sequence>
<evidence type="ECO:0000256" key="2">
    <source>
        <dbReference type="SAM" id="MobiDB-lite"/>
    </source>
</evidence>
<dbReference type="Gene3D" id="2.40.420.20">
    <property type="match status" value="1"/>
</dbReference>
<feature type="region of interest" description="Disordered" evidence="2">
    <location>
        <begin position="207"/>
        <end position="226"/>
    </location>
</feature>
<name>A0A2M9CKY1_9MICO</name>
<dbReference type="Pfam" id="PF25917">
    <property type="entry name" value="BSH_RND"/>
    <property type="match status" value="1"/>
</dbReference>
<keyword evidence="3" id="KW-1133">Transmembrane helix</keyword>
<evidence type="ECO:0000256" key="3">
    <source>
        <dbReference type="SAM" id="Phobius"/>
    </source>
</evidence>
<keyword evidence="3" id="KW-0472">Membrane</keyword>
<dbReference type="SUPFAM" id="SSF51230">
    <property type="entry name" value="Single hybrid motif"/>
    <property type="match status" value="1"/>
</dbReference>
<dbReference type="PANTHER" id="PTHR30469:SF33">
    <property type="entry name" value="SLR1207 PROTEIN"/>
    <property type="match status" value="1"/>
</dbReference>
<dbReference type="InterPro" id="IPR011053">
    <property type="entry name" value="Single_hybrid_motif"/>
</dbReference>
<dbReference type="GO" id="GO:1990281">
    <property type="term" value="C:efflux pump complex"/>
    <property type="evidence" value="ECO:0007669"/>
    <property type="project" value="TreeGrafter"/>
</dbReference>
<dbReference type="OrthoDB" id="4401807at2"/>
<feature type="domain" description="Multidrug resistance protein MdtA-like barrel-sandwich hybrid" evidence="4">
    <location>
        <begin position="75"/>
        <end position="156"/>
    </location>
</feature>
<feature type="transmembrane region" description="Helical" evidence="3">
    <location>
        <begin position="7"/>
        <end position="29"/>
    </location>
</feature>
<evidence type="ECO:0000313" key="6">
    <source>
        <dbReference type="EMBL" id="PJJ72519.1"/>
    </source>
</evidence>
<evidence type="ECO:0000256" key="1">
    <source>
        <dbReference type="ARBA" id="ARBA00022448"/>
    </source>
</evidence>
<dbReference type="AlphaFoldDB" id="A0A2M9CKY1"/>
<dbReference type="PANTHER" id="PTHR30469">
    <property type="entry name" value="MULTIDRUG RESISTANCE PROTEIN MDTA"/>
    <property type="match status" value="1"/>
</dbReference>
<dbReference type="Proteomes" id="UP000228758">
    <property type="component" value="Unassembled WGS sequence"/>
</dbReference>
<dbReference type="EMBL" id="PGFF01000001">
    <property type="protein sequence ID" value="PJJ72519.1"/>
    <property type="molecule type" value="Genomic_DNA"/>
</dbReference>
<dbReference type="GO" id="GO:0015562">
    <property type="term" value="F:efflux transmembrane transporter activity"/>
    <property type="evidence" value="ECO:0007669"/>
    <property type="project" value="TreeGrafter"/>
</dbReference>
<protein>
    <submittedName>
        <fullName evidence="6">HlyD family secretion protein</fullName>
    </submittedName>
</protein>